<organism evidence="8 9">
    <name type="scientific">Bailinhaonella thermotolerans</name>
    <dbReference type="NCBI Taxonomy" id="1070861"/>
    <lineage>
        <taxon>Bacteria</taxon>
        <taxon>Bacillati</taxon>
        <taxon>Actinomycetota</taxon>
        <taxon>Actinomycetes</taxon>
        <taxon>Streptosporangiales</taxon>
        <taxon>Streptosporangiaceae</taxon>
        <taxon>Bailinhaonella</taxon>
    </lineage>
</organism>
<name>A0A3A4ADP7_9ACTN</name>
<evidence type="ECO:0000259" key="7">
    <source>
        <dbReference type="PROSITE" id="PS51755"/>
    </source>
</evidence>
<dbReference type="Gene3D" id="1.10.10.10">
    <property type="entry name" value="Winged helix-like DNA-binding domain superfamily/Winged helix DNA-binding domain"/>
    <property type="match status" value="1"/>
</dbReference>
<evidence type="ECO:0000256" key="1">
    <source>
        <dbReference type="ARBA" id="ARBA00005820"/>
    </source>
</evidence>
<keyword evidence="9" id="KW-1185">Reference proteome</keyword>
<dbReference type="InterPro" id="IPR051677">
    <property type="entry name" value="AfsR-DnrI-RedD_regulator"/>
</dbReference>
<feature type="DNA-binding region" description="OmpR/PhoB-type" evidence="5">
    <location>
        <begin position="1"/>
        <end position="101"/>
    </location>
</feature>
<dbReference type="SMART" id="SM00862">
    <property type="entry name" value="Trans_reg_C"/>
    <property type="match status" value="1"/>
</dbReference>
<dbReference type="SUPFAM" id="SSF52540">
    <property type="entry name" value="P-loop containing nucleoside triphosphate hydrolases"/>
    <property type="match status" value="1"/>
</dbReference>
<accession>A0A3A4ADP7</accession>
<keyword evidence="3 5" id="KW-0238">DNA-binding</keyword>
<dbReference type="SUPFAM" id="SSF48452">
    <property type="entry name" value="TPR-like"/>
    <property type="match status" value="2"/>
</dbReference>
<dbReference type="InterPro" id="IPR041664">
    <property type="entry name" value="AAA_16"/>
</dbReference>
<feature type="domain" description="OmpR/PhoB-type" evidence="7">
    <location>
        <begin position="1"/>
        <end position="101"/>
    </location>
</feature>
<evidence type="ECO:0000256" key="4">
    <source>
        <dbReference type="ARBA" id="ARBA00023163"/>
    </source>
</evidence>
<dbReference type="SUPFAM" id="SSF46894">
    <property type="entry name" value="C-terminal effector domain of the bipartite response regulators"/>
    <property type="match status" value="1"/>
</dbReference>
<evidence type="ECO:0000256" key="6">
    <source>
        <dbReference type="SAM" id="MobiDB-lite"/>
    </source>
</evidence>
<dbReference type="PANTHER" id="PTHR35807">
    <property type="entry name" value="TRANSCRIPTIONAL REGULATOR REDD-RELATED"/>
    <property type="match status" value="1"/>
</dbReference>
<evidence type="ECO:0000313" key="8">
    <source>
        <dbReference type="EMBL" id="RJL24794.1"/>
    </source>
</evidence>
<protein>
    <recommendedName>
        <fullName evidence="7">OmpR/PhoB-type domain-containing protein</fullName>
    </recommendedName>
</protein>
<keyword evidence="2" id="KW-0805">Transcription regulation</keyword>
<dbReference type="PANTHER" id="PTHR35807:SF1">
    <property type="entry name" value="TRANSCRIPTIONAL REGULATOR REDD"/>
    <property type="match status" value="1"/>
</dbReference>
<dbReference type="Pfam" id="PF13191">
    <property type="entry name" value="AAA_16"/>
    <property type="match status" value="1"/>
</dbReference>
<dbReference type="AlphaFoldDB" id="A0A3A4ADP7"/>
<evidence type="ECO:0000313" key="9">
    <source>
        <dbReference type="Proteomes" id="UP000265768"/>
    </source>
</evidence>
<comment type="caution">
    <text evidence="8">The sequence shown here is derived from an EMBL/GenBank/DDBJ whole genome shotgun (WGS) entry which is preliminary data.</text>
</comment>
<sequence>MGWEVQFRVLGPVEVAGPEGAIDLGGPRQRAVLARLLVAHGTVVSTDLLIEDVYNGNPPASALSTVQGYVSNLRRALEPGRAPRSPAQVLIGRAPGYVLAVRDGDWIRFGELVERAGGLIAAGQHTRALTALDAALALWRGEPYADFAGEPWAAAEVARLNELRMVAIEQRYGALLAVGRPYALVAELETFIDAHPLREELWRLLALALYRTGRQADALAALREARRRLDEELGLDPGPELRQLEADIFAQSETLLWRGPASAEGWPAARRAAGEAPSAPPAAPARPYGGGEDAPERGDAPRPRARLVVGRERQLGALDGIAARVETGEPAVALVTGEPGIGKTWLLEAFEDGCRARGWNVVRGRCHDTAGAPAFWPWTQVLRALDAITPPAERDRPLLAHLLDEEPTAAPEAVLVGQRAAVARWLGDASRERPLLVALDDLHWADADSLGLLGDVAALAAGRIALAATLRTGDESPALRDVLGRLARLGVVRLPLTGLDAAAVARIAEGMGVEAGGRTLARLAERTSGNPFFVRESLRLLATDGPERALEAVPESVADVIRRRLSALPGEGADEVLGTASVAGREFDPELVAEVCGRDAGDVFDMLDAAVVAGVLLPPRSAAPGEGPPAGAGRLRFAHDLVRETLYADVPPLRRARLHQSVMRALAVRPGSDAATVAHHAVEAGAAAYADAAHWAAAAAEQAGLRLAYEEAAAWWARAVAAHSATSGDRAEHVRLLLRYTRALLDAGDALGARVARADAVRAADQVGNPELAARALTALDAPSIWTLRNPYEAVELRLIHRFGLALDALPAEDSPLRVHLLGGLAGELYDGSDDPRSHTLSAEAIAMARRVGDPALLAFALNSRYLALPTPLHVPEIVGLADEILELATEHRLPAFELLAYMLRTHMRTELFELAAADEAAERCDALLERMPLPWPRFQHTMWRAHRLLFAGRFEEAEAAYGVADGLAERIGMWYAGAVVTTGRVFLKYAQGTMAEAGELIDNIVGIHPTTDHDARVLQLCAQGRREEAARMIVDGWPTPPRDWSWLSMTCLQGAAQAEMGDVTACKVTYDRLLPYAGRLSLGSAVAPIGPVDWFLGRLATAMGDHASARDHHRELARRAGQEGLLVWRDRARAELGPIGAREGDGA</sequence>
<gene>
    <name evidence="8" type="ORF">D5H75_28860</name>
</gene>
<evidence type="ECO:0000256" key="2">
    <source>
        <dbReference type="ARBA" id="ARBA00023015"/>
    </source>
</evidence>
<dbReference type="CDD" id="cd15831">
    <property type="entry name" value="BTAD"/>
    <property type="match status" value="1"/>
</dbReference>
<dbReference type="InterPro" id="IPR016032">
    <property type="entry name" value="Sig_transdc_resp-reg_C-effctor"/>
</dbReference>
<dbReference type="InterPro" id="IPR011990">
    <property type="entry name" value="TPR-like_helical_dom_sf"/>
</dbReference>
<dbReference type="PROSITE" id="PS51755">
    <property type="entry name" value="OMPR_PHOB"/>
    <property type="match status" value="1"/>
</dbReference>
<comment type="similarity">
    <text evidence="1">Belongs to the AfsR/DnrI/RedD regulatory family.</text>
</comment>
<dbReference type="InterPro" id="IPR001867">
    <property type="entry name" value="OmpR/PhoB-type_DNA-bd"/>
</dbReference>
<dbReference type="InterPro" id="IPR005158">
    <property type="entry name" value="BTAD"/>
</dbReference>
<dbReference type="InterPro" id="IPR027417">
    <property type="entry name" value="P-loop_NTPase"/>
</dbReference>
<dbReference type="EMBL" id="QZEY01000014">
    <property type="protein sequence ID" value="RJL24794.1"/>
    <property type="molecule type" value="Genomic_DNA"/>
</dbReference>
<dbReference type="GO" id="GO:0000160">
    <property type="term" value="P:phosphorelay signal transduction system"/>
    <property type="evidence" value="ECO:0007669"/>
    <property type="project" value="InterPro"/>
</dbReference>
<dbReference type="GO" id="GO:0003677">
    <property type="term" value="F:DNA binding"/>
    <property type="evidence" value="ECO:0007669"/>
    <property type="project" value="UniProtKB-UniRule"/>
</dbReference>
<feature type="compositionally biased region" description="Low complexity" evidence="6">
    <location>
        <begin position="267"/>
        <end position="277"/>
    </location>
</feature>
<reference evidence="8 9" key="1">
    <citation type="submission" date="2018-09" db="EMBL/GenBank/DDBJ databases">
        <title>YIM 75507 draft genome.</title>
        <authorList>
            <person name="Tang S."/>
            <person name="Feng Y."/>
        </authorList>
    </citation>
    <scope>NUCLEOTIDE SEQUENCE [LARGE SCALE GENOMIC DNA]</scope>
    <source>
        <strain evidence="8 9">YIM 75507</strain>
    </source>
</reference>
<dbReference type="GO" id="GO:0006355">
    <property type="term" value="P:regulation of DNA-templated transcription"/>
    <property type="evidence" value="ECO:0007669"/>
    <property type="project" value="InterPro"/>
</dbReference>
<proteinExistence type="inferred from homology"/>
<evidence type="ECO:0000256" key="5">
    <source>
        <dbReference type="PROSITE-ProRule" id="PRU01091"/>
    </source>
</evidence>
<feature type="region of interest" description="Disordered" evidence="6">
    <location>
        <begin position="267"/>
        <end position="303"/>
    </location>
</feature>
<dbReference type="Pfam" id="PF03704">
    <property type="entry name" value="BTAD"/>
    <property type="match status" value="1"/>
</dbReference>
<dbReference type="Pfam" id="PF00486">
    <property type="entry name" value="Trans_reg_C"/>
    <property type="match status" value="1"/>
</dbReference>
<dbReference type="InterPro" id="IPR036388">
    <property type="entry name" value="WH-like_DNA-bd_sf"/>
</dbReference>
<keyword evidence="4" id="KW-0804">Transcription</keyword>
<dbReference type="SMART" id="SM01043">
    <property type="entry name" value="BTAD"/>
    <property type="match status" value="1"/>
</dbReference>
<dbReference type="Gene3D" id="1.25.40.10">
    <property type="entry name" value="Tetratricopeptide repeat domain"/>
    <property type="match status" value="1"/>
</dbReference>
<dbReference type="Proteomes" id="UP000265768">
    <property type="component" value="Unassembled WGS sequence"/>
</dbReference>
<evidence type="ECO:0000256" key="3">
    <source>
        <dbReference type="ARBA" id="ARBA00023125"/>
    </source>
</evidence>